<feature type="region of interest" description="Disordered" evidence="1">
    <location>
        <begin position="28"/>
        <end position="65"/>
    </location>
</feature>
<organism evidence="4 5">
    <name type="scientific">Actinomadura rubrobrunea</name>
    <dbReference type="NCBI Taxonomy" id="115335"/>
    <lineage>
        <taxon>Bacteria</taxon>
        <taxon>Bacillati</taxon>
        <taxon>Actinomycetota</taxon>
        <taxon>Actinomycetes</taxon>
        <taxon>Streptosporangiales</taxon>
        <taxon>Thermomonosporaceae</taxon>
        <taxon>Actinomadura</taxon>
    </lineage>
</organism>
<dbReference type="EMBL" id="BSRZ01000014">
    <property type="protein sequence ID" value="GLW66324.1"/>
    <property type="molecule type" value="Genomic_DNA"/>
</dbReference>
<dbReference type="Proteomes" id="UP001165124">
    <property type="component" value="Unassembled WGS sequence"/>
</dbReference>
<dbReference type="Pfam" id="PF09992">
    <property type="entry name" value="NAGPA"/>
    <property type="match status" value="1"/>
</dbReference>
<accession>A0A9W6Q0E0</accession>
<keyword evidence="5" id="KW-1185">Reference proteome</keyword>
<feature type="signal peptide" evidence="2">
    <location>
        <begin position="1"/>
        <end position="17"/>
    </location>
</feature>
<comment type="caution">
    <text evidence="4">The sequence shown here is derived from an EMBL/GenBank/DDBJ whole genome shotgun (WGS) entry which is preliminary data.</text>
</comment>
<name>A0A9W6Q0E0_9ACTN</name>
<keyword evidence="2" id="KW-0732">Signal</keyword>
<dbReference type="InterPro" id="IPR018711">
    <property type="entry name" value="NAGPA"/>
</dbReference>
<dbReference type="PROSITE" id="PS51257">
    <property type="entry name" value="PROKAR_LIPOPROTEIN"/>
    <property type="match status" value="1"/>
</dbReference>
<reference evidence="4" key="1">
    <citation type="submission" date="2023-02" db="EMBL/GenBank/DDBJ databases">
        <title>Actinomadura rubrobrunea NBRC 14622.</title>
        <authorList>
            <person name="Ichikawa N."/>
            <person name="Sato H."/>
            <person name="Tonouchi N."/>
        </authorList>
    </citation>
    <scope>NUCLEOTIDE SEQUENCE</scope>
    <source>
        <strain evidence="4">NBRC 14622</strain>
    </source>
</reference>
<feature type="chain" id="PRO_5041000646" description="Phosphodiester glycosidase domain-containing protein" evidence="2">
    <location>
        <begin position="18"/>
        <end position="444"/>
    </location>
</feature>
<sequence>MVLRCATVLAVAGAVTAACVLGPGPGLAKARETGSRNVHGEVPPNGDGAGSGEPPDLRETRPAPGAAAPLKLRYTSSTRVWPGIVARSFQTWGVGGPVLGTVLEVDLTEPRVRVGLLHPPAVAARRKVSTMANAQRAVAGVNGDFFNISETRPGVPATGAASGAEVDEGRPRKGAVPLGQRFGPPLPAAASAEDVIGVDRKRVGHVSRLRLSGTIRFGRTALPVRGLNQYALPVGGAGVFTRQWGTASRRRAVCGTDAFREAPCSTDVAEVTVRRGVVTKVSGTIGGGAIPEGTVVLVGRDRAAAALRTLRRGDRVRVRYRLAGRHRFHFAVGGFCILRDAEPLPGLADSGPAPRTAAGVSRNGRRMYLMVVDGRSERSGGVTLAELARLLWQAGADDAVNLDGGGSSTLVLRDPGDDTATVRNSPSDGVERPVANGIGLFVRG</sequence>
<evidence type="ECO:0000313" key="4">
    <source>
        <dbReference type="EMBL" id="GLW66324.1"/>
    </source>
</evidence>
<protein>
    <recommendedName>
        <fullName evidence="3">Phosphodiester glycosidase domain-containing protein</fullName>
    </recommendedName>
</protein>
<proteinExistence type="predicted"/>
<feature type="domain" description="Phosphodiester glycosidase" evidence="3">
    <location>
        <begin position="269"/>
        <end position="441"/>
    </location>
</feature>
<dbReference type="PANTHER" id="PTHR40446:SF2">
    <property type="entry name" value="N-ACETYLGLUCOSAMINE-1-PHOSPHODIESTER ALPHA-N-ACETYLGLUCOSAMINIDASE"/>
    <property type="match status" value="1"/>
</dbReference>
<gene>
    <name evidence="4" type="ORF">Arub01_45680</name>
</gene>
<dbReference type="AlphaFoldDB" id="A0A9W6Q0E0"/>
<evidence type="ECO:0000313" key="5">
    <source>
        <dbReference type="Proteomes" id="UP001165124"/>
    </source>
</evidence>
<dbReference type="PANTHER" id="PTHR40446">
    <property type="entry name" value="N-ACETYLGLUCOSAMINE-1-PHOSPHODIESTER ALPHA-N-ACETYLGLUCOSAMINIDASE"/>
    <property type="match status" value="1"/>
</dbReference>
<evidence type="ECO:0000259" key="3">
    <source>
        <dbReference type="Pfam" id="PF09992"/>
    </source>
</evidence>
<evidence type="ECO:0000256" key="1">
    <source>
        <dbReference type="SAM" id="MobiDB-lite"/>
    </source>
</evidence>
<evidence type="ECO:0000256" key="2">
    <source>
        <dbReference type="SAM" id="SignalP"/>
    </source>
</evidence>